<reference evidence="2 3" key="2">
    <citation type="submission" date="2018-11" db="EMBL/GenBank/DDBJ databases">
        <authorList>
            <consortium name="Pathogen Informatics"/>
        </authorList>
    </citation>
    <scope>NUCLEOTIDE SEQUENCE [LARGE SCALE GENOMIC DNA]</scope>
</reference>
<dbReference type="EMBL" id="UYSL01000675">
    <property type="protein sequence ID" value="VDL64233.1"/>
    <property type="molecule type" value="Genomic_DNA"/>
</dbReference>
<evidence type="ECO:0000313" key="4">
    <source>
        <dbReference type="WBParaSite" id="NBR_0000103401-mRNA-1"/>
    </source>
</evidence>
<proteinExistence type="predicted"/>
<protein>
    <submittedName>
        <fullName evidence="2 4">Uncharacterized protein</fullName>
    </submittedName>
</protein>
<keyword evidence="1" id="KW-0472">Membrane</keyword>
<dbReference type="AlphaFoldDB" id="A0A0N4XET2"/>
<keyword evidence="3" id="KW-1185">Reference proteome</keyword>
<evidence type="ECO:0000313" key="2">
    <source>
        <dbReference type="EMBL" id="VDL64233.1"/>
    </source>
</evidence>
<gene>
    <name evidence="2" type="ORF">NBR_LOCUS1035</name>
</gene>
<dbReference type="OMA" id="HKKRVIQ"/>
<name>A0A0N4XET2_NIPBR</name>
<dbReference type="WBParaSite" id="NBR_0000103401-mRNA-1">
    <property type="protein sequence ID" value="NBR_0000103401-mRNA-1"/>
    <property type="gene ID" value="NBR_0000103401"/>
</dbReference>
<sequence>MEESSWVIYTIAAVVTLLVIVIVFSIVLWIVKHKKRVIQQDHDPILTSSYSAGFSLRKCCCCRSADDKQSQLQARQNSASNLDPYRRPPLPPIGVKPDAYISTFNRSDALNGTDKPAVDEKTLAANIQSIRGVPHVHLQPEQYRNLPPLKMRY</sequence>
<keyword evidence="1" id="KW-1133">Transmembrane helix</keyword>
<keyword evidence="1" id="KW-0812">Transmembrane</keyword>
<feature type="transmembrane region" description="Helical" evidence="1">
    <location>
        <begin position="6"/>
        <end position="31"/>
    </location>
</feature>
<accession>A0A0N4XET2</accession>
<evidence type="ECO:0000313" key="3">
    <source>
        <dbReference type="Proteomes" id="UP000271162"/>
    </source>
</evidence>
<reference evidence="4" key="1">
    <citation type="submission" date="2017-02" db="UniProtKB">
        <authorList>
            <consortium name="WormBaseParasite"/>
        </authorList>
    </citation>
    <scope>IDENTIFICATION</scope>
</reference>
<dbReference type="Proteomes" id="UP000271162">
    <property type="component" value="Unassembled WGS sequence"/>
</dbReference>
<evidence type="ECO:0000256" key="1">
    <source>
        <dbReference type="SAM" id="Phobius"/>
    </source>
</evidence>
<organism evidence="4">
    <name type="scientific">Nippostrongylus brasiliensis</name>
    <name type="common">Rat hookworm</name>
    <dbReference type="NCBI Taxonomy" id="27835"/>
    <lineage>
        <taxon>Eukaryota</taxon>
        <taxon>Metazoa</taxon>
        <taxon>Ecdysozoa</taxon>
        <taxon>Nematoda</taxon>
        <taxon>Chromadorea</taxon>
        <taxon>Rhabditida</taxon>
        <taxon>Rhabditina</taxon>
        <taxon>Rhabditomorpha</taxon>
        <taxon>Strongyloidea</taxon>
        <taxon>Heligmosomidae</taxon>
        <taxon>Nippostrongylus</taxon>
    </lineage>
</organism>